<evidence type="ECO:0000256" key="2">
    <source>
        <dbReference type="ARBA" id="ARBA00022723"/>
    </source>
</evidence>
<dbReference type="PROSITE" id="PS50853">
    <property type="entry name" value="FN3"/>
    <property type="match status" value="1"/>
</dbReference>
<dbReference type="Proteomes" id="UP001156870">
    <property type="component" value="Unassembled WGS sequence"/>
</dbReference>
<sequence length="921" mass="99702">MKSSVVTIPRRYLAGIIVPVLGGLYAFGAHGASVCVSESNTLVFSDDAIVGDQPIWVGGFNNGNWMWTGELSCSAGQCESSIVYSGGEVQFRLEGPGVSDYYSPPTYGEMNPPVTPMMCGDTSNSLPVITCNTASGSRFNLSGAPDNAAVALSCTITDSDGINQATVNWNGGQFSPTISGNNYRWSLPYPDEATTLTALVSATDGQGGQSTVELLMEFYEDDEPPVQVPSVPAGLRQINTTSSSIQFQWNGVNEATRYDVYRNNQLQQSVTSTSYTDSGLVANTSYAYQVSACNSSGCSGLSAVSNFRTQEVPDNNTDYSYLNWTANSFVTGKGVGPAPRPDPIDALRTPVNGLEPRQFGFAFDINGSTLSWRWGPSIVKRPGDSSLEMHCSDDGNKTFQRVSVTNSTANIPCSGEYTYFFRYLHPTPLNNNEATAWVWTGLFTTAGSRIDPYAPGAYSFTDGSANWARIRHPITTDGITAAVLDRPNGGENLRNLDRYLIWVNDESGSVDFNMDVSFMDPSIVPGGVVPGFRRNEAMRAAHSNPNGQPFFAVNTAAPFGDDYRNAPQSALEGFDDIFSYGQVISFEFSVEAAGLTSAQTYNDFSHYVVGCGFCGKYGDPRLNMAGRAGTTQIVADAGQYVTLEKNAVFTQAMTTLHSEQMVDDFIVGHHLFHGIKPGTNLGDPERNEFDNPNYRIGERSCGGCHIRDGRGSEVIQTADGPRLPPPTYGVKLLEVMEGREAGFGWDGSADTVAEQVREALISDHKVDPNDLPAPVVDLITTYVEVLTVPARDPGVYDRPGVAEGDILFNEIGCADCHTPVAKTRSDAPTHLRNITIRPYTDMKMHTMNGGEFRTPALWGLGHNIDVLRRESRDVRYLHDGSATSIHQAINAHDGDGAYAKRGYDRLSQSDKNAIAAFIESL</sequence>
<dbReference type="EMBL" id="BSPD01000073">
    <property type="protein sequence ID" value="GLS27318.1"/>
    <property type="molecule type" value="Genomic_DNA"/>
</dbReference>
<evidence type="ECO:0000259" key="6">
    <source>
        <dbReference type="PROSITE" id="PS51007"/>
    </source>
</evidence>
<evidence type="ECO:0000256" key="1">
    <source>
        <dbReference type="ARBA" id="ARBA00022617"/>
    </source>
</evidence>
<dbReference type="Gene3D" id="1.10.760.10">
    <property type="entry name" value="Cytochrome c-like domain"/>
    <property type="match status" value="1"/>
</dbReference>
<dbReference type="PANTHER" id="PTHR30600">
    <property type="entry name" value="CYTOCHROME C PEROXIDASE-RELATED"/>
    <property type="match status" value="1"/>
</dbReference>
<dbReference type="GO" id="GO:0020037">
    <property type="term" value="F:heme binding"/>
    <property type="evidence" value="ECO:0007669"/>
    <property type="project" value="InterPro"/>
</dbReference>
<dbReference type="PROSITE" id="PS51007">
    <property type="entry name" value="CYTC"/>
    <property type="match status" value="1"/>
</dbReference>
<keyword evidence="1 4" id="KW-0349">Heme</keyword>
<gene>
    <name evidence="7" type="ORF">GCM10007877_30370</name>
</gene>
<dbReference type="SMART" id="SM00060">
    <property type="entry name" value="FN3"/>
    <property type="match status" value="1"/>
</dbReference>
<keyword evidence="2 4" id="KW-0479">Metal-binding</keyword>
<dbReference type="InterPro" id="IPR009056">
    <property type="entry name" value="Cyt_c-like_dom"/>
</dbReference>
<dbReference type="InterPro" id="IPR003961">
    <property type="entry name" value="FN3_dom"/>
</dbReference>
<organism evidence="7 8">
    <name type="scientific">Marinibactrum halimedae</name>
    <dbReference type="NCBI Taxonomy" id="1444977"/>
    <lineage>
        <taxon>Bacteria</taxon>
        <taxon>Pseudomonadati</taxon>
        <taxon>Pseudomonadota</taxon>
        <taxon>Gammaproteobacteria</taxon>
        <taxon>Cellvibrionales</taxon>
        <taxon>Cellvibrionaceae</taxon>
        <taxon>Marinibactrum</taxon>
    </lineage>
</organism>
<dbReference type="Pfam" id="PF00041">
    <property type="entry name" value="fn3"/>
    <property type="match status" value="1"/>
</dbReference>
<dbReference type="CDD" id="cd00063">
    <property type="entry name" value="FN3"/>
    <property type="match status" value="1"/>
</dbReference>
<dbReference type="SUPFAM" id="SSF46626">
    <property type="entry name" value="Cytochrome c"/>
    <property type="match status" value="1"/>
</dbReference>
<dbReference type="Pfam" id="PF06537">
    <property type="entry name" value="DHOR"/>
    <property type="match status" value="1"/>
</dbReference>
<proteinExistence type="predicted"/>
<dbReference type="InterPro" id="IPR013783">
    <property type="entry name" value="Ig-like_fold"/>
</dbReference>
<protein>
    <recommendedName>
        <fullName evidence="9">C-type cytochrome</fullName>
    </recommendedName>
</protein>
<dbReference type="AlphaFoldDB" id="A0AA37WN88"/>
<dbReference type="InterPro" id="IPR036116">
    <property type="entry name" value="FN3_sf"/>
</dbReference>
<dbReference type="RefSeq" id="WP_232593837.1">
    <property type="nucleotide sequence ID" value="NZ_BSPD01000073.1"/>
</dbReference>
<dbReference type="GO" id="GO:0046872">
    <property type="term" value="F:metal ion binding"/>
    <property type="evidence" value="ECO:0007669"/>
    <property type="project" value="UniProtKB-KW"/>
</dbReference>
<keyword evidence="3 4" id="KW-0408">Iron</keyword>
<comment type="caution">
    <text evidence="7">The sequence shown here is derived from an EMBL/GenBank/DDBJ whole genome shotgun (WGS) entry which is preliminary data.</text>
</comment>
<evidence type="ECO:0000256" key="4">
    <source>
        <dbReference type="PROSITE-ProRule" id="PRU00433"/>
    </source>
</evidence>
<reference evidence="7 8" key="1">
    <citation type="journal article" date="2014" name="Int. J. Syst. Evol. Microbiol.">
        <title>Complete genome sequence of Corynebacterium casei LMG S-19264T (=DSM 44701T), isolated from a smear-ripened cheese.</title>
        <authorList>
            <consortium name="US DOE Joint Genome Institute (JGI-PGF)"/>
            <person name="Walter F."/>
            <person name="Albersmeier A."/>
            <person name="Kalinowski J."/>
            <person name="Ruckert C."/>
        </authorList>
    </citation>
    <scope>NUCLEOTIDE SEQUENCE [LARGE SCALE GENOMIC DNA]</scope>
    <source>
        <strain evidence="7 8">NBRC 110095</strain>
    </source>
</reference>
<dbReference type="SUPFAM" id="SSF49265">
    <property type="entry name" value="Fibronectin type III"/>
    <property type="match status" value="1"/>
</dbReference>
<dbReference type="PANTHER" id="PTHR30600:SF4">
    <property type="entry name" value="CYTOCHROME C DOMAIN-CONTAINING PROTEIN"/>
    <property type="match status" value="1"/>
</dbReference>
<name>A0AA37WN88_9GAMM</name>
<evidence type="ECO:0000259" key="5">
    <source>
        <dbReference type="PROSITE" id="PS50853"/>
    </source>
</evidence>
<evidence type="ECO:0000313" key="7">
    <source>
        <dbReference type="EMBL" id="GLS27318.1"/>
    </source>
</evidence>
<dbReference type="GO" id="GO:0009055">
    <property type="term" value="F:electron transfer activity"/>
    <property type="evidence" value="ECO:0007669"/>
    <property type="project" value="InterPro"/>
</dbReference>
<keyword evidence="8" id="KW-1185">Reference proteome</keyword>
<dbReference type="InterPro" id="IPR051395">
    <property type="entry name" value="Cytochrome_c_Peroxidase/MauG"/>
</dbReference>
<dbReference type="InterPro" id="IPR010538">
    <property type="entry name" value="DHOR"/>
</dbReference>
<evidence type="ECO:0000256" key="3">
    <source>
        <dbReference type="ARBA" id="ARBA00023004"/>
    </source>
</evidence>
<dbReference type="Gene3D" id="2.60.40.10">
    <property type="entry name" value="Immunoglobulins"/>
    <property type="match status" value="1"/>
</dbReference>
<feature type="domain" description="Fibronectin type-III" evidence="5">
    <location>
        <begin position="231"/>
        <end position="312"/>
    </location>
</feature>
<evidence type="ECO:0008006" key="9">
    <source>
        <dbReference type="Google" id="ProtNLM"/>
    </source>
</evidence>
<feature type="domain" description="Cytochrome c" evidence="6">
    <location>
        <begin position="799"/>
        <end position="921"/>
    </location>
</feature>
<dbReference type="InterPro" id="IPR036909">
    <property type="entry name" value="Cyt_c-like_dom_sf"/>
</dbReference>
<dbReference type="GO" id="GO:0004130">
    <property type="term" value="F:cytochrome-c peroxidase activity"/>
    <property type="evidence" value="ECO:0007669"/>
    <property type="project" value="TreeGrafter"/>
</dbReference>
<evidence type="ECO:0000313" key="8">
    <source>
        <dbReference type="Proteomes" id="UP001156870"/>
    </source>
</evidence>
<accession>A0AA37WN88</accession>